<sequence>MARRAGTMAKKADIANHIVTTAVDLAAEKGWRALTLSDVAQAARVPMSALYRHCPAKPDLLAGFSRMIDQAALSEGLPGEDESPRDRLFDLMMRRFDVLSGHRAGIKAILRDLRLDPLTALLQARQLELSMRWTLQSAGISTSGLLGRARVRALCLIYGLVLRVWEQDDSPDLDRTMKALDQRLRQAEQWEQTFGRGRGERRAEPPAEPAAQAGQEPTVH</sequence>
<accession>A0A211ZC06</accession>
<evidence type="ECO:0000313" key="8">
    <source>
        <dbReference type="Proteomes" id="UP000196655"/>
    </source>
</evidence>
<keyword evidence="1" id="KW-0805">Transcription regulation</keyword>
<dbReference type="PANTHER" id="PTHR30055:SF234">
    <property type="entry name" value="HTH-TYPE TRANSCRIPTIONAL REGULATOR BETI"/>
    <property type="match status" value="1"/>
</dbReference>
<feature type="domain" description="HTH tetR-type" evidence="6">
    <location>
        <begin position="12"/>
        <end position="72"/>
    </location>
</feature>
<dbReference type="GO" id="GO:0000976">
    <property type="term" value="F:transcription cis-regulatory region binding"/>
    <property type="evidence" value="ECO:0007669"/>
    <property type="project" value="TreeGrafter"/>
</dbReference>
<organism evidence="7 8">
    <name type="scientific">Inquilinus limosus</name>
    <dbReference type="NCBI Taxonomy" id="171674"/>
    <lineage>
        <taxon>Bacteria</taxon>
        <taxon>Pseudomonadati</taxon>
        <taxon>Pseudomonadota</taxon>
        <taxon>Alphaproteobacteria</taxon>
        <taxon>Rhodospirillales</taxon>
        <taxon>Rhodospirillaceae</taxon>
        <taxon>Inquilinus</taxon>
    </lineage>
</organism>
<comment type="caution">
    <text evidence="7">The sequence shown here is derived from an EMBL/GenBank/DDBJ whole genome shotgun (WGS) entry which is preliminary data.</text>
</comment>
<dbReference type="InterPro" id="IPR009057">
    <property type="entry name" value="Homeodomain-like_sf"/>
</dbReference>
<evidence type="ECO:0000256" key="3">
    <source>
        <dbReference type="ARBA" id="ARBA00023163"/>
    </source>
</evidence>
<evidence type="ECO:0000256" key="1">
    <source>
        <dbReference type="ARBA" id="ARBA00023015"/>
    </source>
</evidence>
<evidence type="ECO:0000256" key="5">
    <source>
        <dbReference type="SAM" id="MobiDB-lite"/>
    </source>
</evidence>
<dbReference type="AlphaFoldDB" id="A0A211ZC06"/>
<dbReference type="PRINTS" id="PR00455">
    <property type="entry name" value="HTHTETR"/>
</dbReference>
<evidence type="ECO:0000259" key="6">
    <source>
        <dbReference type="PROSITE" id="PS50977"/>
    </source>
</evidence>
<keyword evidence="8" id="KW-1185">Reference proteome</keyword>
<dbReference type="InterPro" id="IPR001647">
    <property type="entry name" value="HTH_TetR"/>
</dbReference>
<evidence type="ECO:0000256" key="4">
    <source>
        <dbReference type="PROSITE-ProRule" id="PRU00335"/>
    </source>
</evidence>
<evidence type="ECO:0000313" key="7">
    <source>
        <dbReference type="EMBL" id="OWJ62684.1"/>
    </source>
</evidence>
<protein>
    <recommendedName>
        <fullName evidence="6">HTH tetR-type domain-containing protein</fullName>
    </recommendedName>
</protein>
<dbReference type="PROSITE" id="PS50977">
    <property type="entry name" value="HTH_TETR_2"/>
    <property type="match status" value="1"/>
</dbReference>
<dbReference type="STRING" id="1122125.GCA_000423185_03969"/>
<dbReference type="PANTHER" id="PTHR30055">
    <property type="entry name" value="HTH-TYPE TRANSCRIPTIONAL REGULATOR RUTR"/>
    <property type="match status" value="1"/>
</dbReference>
<dbReference type="InterPro" id="IPR050109">
    <property type="entry name" value="HTH-type_TetR-like_transc_reg"/>
</dbReference>
<evidence type="ECO:0000256" key="2">
    <source>
        <dbReference type="ARBA" id="ARBA00023125"/>
    </source>
</evidence>
<dbReference type="Pfam" id="PF00440">
    <property type="entry name" value="TetR_N"/>
    <property type="match status" value="1"/>
</dbReference>
<dbReference type="EMBL" id="NHON01000094">
    <property type="protein sequence ID" value="OWJ62684.1"/>
    <property type="molecule type" value="Genomic_DNA"/>
</dbReference>
<feature type="DNA-binding region" description="H-T-H motif" evidence="4">
    <location>
        <begin position="35"/>
        <end position="54"/>
    </location>
</feature>
<gene>
    <name evidence="7" type="ORF">BWR60_30150</name>
</gene>
<dbReference type="OrthoDB" id="7828598at2"/>
<dbReference type="GO" id="GO:0003700">
    <property type="term" value="F:DNA-binding transcription factor activity"/>
    <property type="evidence" value="ECO:0007669"/>
    <property type="project" value="TreeGrafter"/>
</dbReference>
<name>A0A211ZC06_9PROT</name>
<dbReference type="Proteomes" id="UP000196655">
    <property type="component" value="Unassembled WGS sequence"/>
</dbReference>
<keyword evidence="2 4" id="KW-0238">DNA-binding</keyword>
<reference evidence="8" key="1">
    <citation type="submission" date="2017-05" db="EMBL/GenBank/DDBJ databases">
        <authorList>
            <person name="Macchi M."/>
            <person name="Festa S."/>
            <person name="Coppotelli B.M."/>
            <person name="Morelli I.S."/>
        </authorList>
    </citation>
    <scope>NUCLEOTIDE SEQUENCE [LARGE SCALE GENOMIC DNA]</scope>
    <source>
        <strain evidence="8">I</strain>
    </source>
</reference>
<feature type="region of interest" description="Disordered" evidence="5">
    <location>
        <begin position="191"/>
        <end position="220"/>
    </location>
</feature>
<keyword evidence="3" id="KW-0804">Transcription</keyword>
<feature type="compositionally biased region" description="Low complexity" evidence="5">
    <location>
        <begin position="209"/>
        <end position="220"/>
    </location>
</feature>
<proteinExistence type="predicted"/>
<dbReference type="SUPFAM" id="SSF46689">
    <property type="entry name" value="Homeodomain-like"/>
    <property type="match status" value="1"/>
</dbReference>
<dbReference type="Gene3D" id="1.10.357.10">
    <property type="entry name" value="Tetracycline Repressor, domain 2"/>
    <property type="match status" value="1"/>
</dbReference>